<gene>
    <name evidence="1" type="ORF">H4C80_23895</name>
</gene>
<protein>
    <recommendedName>
        <fullName evidence="3">Apea-like HEPN domain-containing protein</fullName>
    </recommendedName>
</protein>
<comment type="caution">
    <text evidence="1">The sequence shown here is derived from an EMBL/GenBank/DDBJ whole genome shotgun (WGS) entry which is preliminary data.</text>
</comment>
<dbReference type="AlphaFoldDB" id="A0A7W2QBC1"/>
<accession>A0A7W2QBC1</accession>
<dbReference type="RefSeq" id="WP_182390425.1">
    <property type="nucleotide sequence ID" value="NZ_JACGCX010000024.1"/>
</dbReference>
<dbReference type="Proteomes" id="UP000545074">
    <property type="component" value="Unassembled WGS sequence"/>
</dbReference>
<organism evidence="1 2">
    <name type="scientific">Pseudomonas juntendi</name>
    <dbReference type="NCBI Taxonomy" id="2666183"/>
    <lineage>
        <taxon>Bacteria</taxon>
        <taxon>Pseudomonadati</taxon>
        <taxon>Pseudomonadota</taxon>
        <taxon>Gammaproteobacteria</taxon>
        <taxon>Pseudomonadales</taxon>
        <taxon>Pseudomonadaceae</taxon>
        <taxon>Pseudomonas</taxon>
    </lineage>
</organism>
<evidence type="ECO:0000313" key="2">
    <source>
        <dbReference type="Proteomes" id="UP000545074"/>
    </source>
</evidence>
<dbReference type="EMBL" id="JACGCX010000024">
    <property type="protein sequence ID" value="MBA6100137.1"/>
    <property type="molecule type" value="Genomic_DNA"/>
</dbReference>
<reference evidence="1 2" key="1">
    <citation type="submission" date="2020-07" db="EMBL/GenBank/DDBJ databases">
        <title>Diversity of carbapenemase encoding genes among Pseudomonas putida group clinical isolates in a tertiary Brazilian hospital.</title>
        <authorList>
            <person name="Alberto-Lei F."/>
            <person name="Nodari C.S."/>
            <person name="Streling A.P."/>
            <person name="Paulino J.T."/>
            <person name="Bessa-Neto F.O."/>
            <person name="Cayo R."/>
            <person name="Gales A.C."/>
        </authorList>
    </citation>
    <scope>NUCLEOTIDE SEQUENCE [LARGE SCALE GENOMIC DNA]</scope>
    <source>
        <strain evidence="1 2">12815</strain>
    </source>
</reference>
<evidence type="ECO:0000313" key="1">
    <source>
        <dbReference type="EMBL" id="MBA6100137.1"/>
    </source>
</evidence>
<sequence length="302" mass="34064">MDTLKYFQQREAFAKALADQRGCNRQLCFALSGMSLEGEGYEFASLAVLRKVEQPPGEIELAKALQHKGLLSAVARHMRYVTYELALTSDEDCFSQANMDMGWWIISALRTRSLVDILVPAVADVSWDIIPAMQADQCRVQLIEDVPLARRFGAGMRVMDRDLSWIEAHLNNWIRLLEQPSFRLGVDALTTHSQHANLRMSAASLWSGFEALFGINAELRFRLALLAAAYLEDRGQERLALFKRIKKLYDYRSKAVHGSPTTEGQLEEHVVEVRVLLSRLICKMTEQGAVPSSDELEAHLLA</sequence>
<evidence type="ECO:0008006" key="3">
    <source>
        <dbReference type="Google" id="ProtNLM"/>
    </source>
</evidence>
<name>A0A7W2QBC1_9PSED</name>
<proteinExistence type="predicted"/>